<dbReference type="Proteomes" id="UP000042997">
    <property type="component" value="Unassembled WGS sequence"/>
</dbReference>
<dbReference type="AlphaFoldDB" id="A0A098BPZ2"/>
<evidence type="ECO:0000259" key="1">
    <source>
        <dbReference type="Pfam" id="PF01610"/>
    </source>
</evidence>
<dbReference type="Pfam" id="PF01610">
    <property type="entry name" value="DDE_Tnp_ISL3"/>
    <property type="match status" value="1"/>
</dbReference>
<dbReference type="EMBL" id="CCSD01000082">
    <property type="protein sequence ID" value="CDZ90300.1"/>
    <property type="molecule type" value="Genomic_DNA"/>
</dbReference>
<name>A0A098BPZ2_9NOCA</name>
<feature type="domain" description="Transposase IS204/IS1001/IS1096/IS1165 DDE" evidence="1">
    <location>
        <begin position="12"/>
        <end position="67"/>
    </location>
</feature>
<proteinExistence type="predicted"/>
<reference evidence="2 3" key="1">
    <citation type="journal article" date="2014" name="Genome Announc.">
        <title>Draft Genome Sequence of Propane- and Butane-Oxidizing Actinobacterium Rhodococcus ruber IEGM 231.</title>
        <authorList>
            <person name="Ivshina I.B."/>
            <person name="Kuyukina M.S."/>
            <person name="Krivoruchko A.V."/>
            <person name="Barbe V."/>
            <person name="Fischer C."/>
        </authorList>
    </citation>
    <scope>NUCLEOTIDE SEQUENCE [LARGE SCALE GENOMIC DNA]</scope>
</reference>
<sequence length="69" mass="7886">MCQCGCGWSGAAVVDRFHLVKKANEVVDAVRRRVTQTHRGRRGHKSDVEWINRRRLLRGAESLTGERRG</sequence>
<dbReference type="InterPro" id="IPR002560">
    <property type="entry name" value="Transposase_DDE"/>
</dbReference>
<organism evidence="2 3">
    <name type="scientific">Rhodococcus ruber</name>
    <dbReference type="NCBI Taxonomy" id="1830"/>
    <lineage>
        <taxon>Bacteria</taxon>
        <taxon>Bacillati</taxon>
        <taxon>Actinomycetota</taxon>
        <taxon>Actinomycetes</taxon>
        <taxon>Mycobacteriales</taxon>
        <taxon>Nocardiaceae</taxon>
        <taxon>Rhodococcus</taxon>
    </lineage>
</organism>
<gene>
    <name evidence="2" type="ORF">RHRU231_690012</name>
</gene>
<accession>A0A098BPZ2</accession>
<evidence type="ECO:0000313" key="2">
    <source>
        <dbReference type="EMBL" id="CDZ90300.1"/>
    </source>
</evidence>
<protein>
    <recommendedName>
        <fullName evidence="1">Transposase IS204/IS1001/IS1096/IS1165 DDE domain-containing protein</fullName>
    </recommendedName>
</protein>
<evidence type="ECO:0000313" key="3">
    <source>
        <dbReference type="Proteomes" id="UP000042997"/>
    </source>
</evidence>